<feature type="compositionally biased region" description="Basic and acidic residues" evidence="1">
    <location>
        <begin position="102"/>
        <end position="115"/>
    </location>
</feature>
<evidence type="ECO:0000256" key="1">
    <source>
        <dbReference type="SAM" id="MobiDB-lite"/>
    </source>
</evidence>
<dbReference type="Proteomes" id="UP000703269">
    <property type="component" value="Unassembled WGS sequence"/>
</dbReference>
<sequence>MEVAEIAQWVGVDRDTVWSVVRNEDGDDLAEDQIYLDGKRGHIINVDALKNIRPFVKGEPMDDDQWLRYGSSVSDDEYDSEEEIEMEYIRSSPVAAPRRHRRDEDAPGDPEHMFEEVEESSPGPEPSPSSASPPASSTVYSNTVPHSPLTTRTKMDGAIATFVRGLGGGPSDQLLEVFCDMEIDSAERLDWLCQQEGDYWEDVKDYMLQKGVKLFHWLVVKKGLRERAAALAASSELKT</sequence>
<name>A0A9P3LCE1_9APHY</name>
<dbReference type="AlphaFoldDB" id="A0A9P3LCE1"/>
<evidence type="ECO:0000313" key="3">
    <source>
        <dbReference type="Proteomes" id="UP000703269"/>
    </source>
</evidence>
<feature type="region of interest" description="Disordered" evidence="1">
    <location>
        <begin position="60"/>
        <end position="152"/>
    </location>
</feature>
<evidence type="ECO:0000313" key="2">
    <source>
        <dbReference type="EMBL" id="GJE89484.1"/>
    </source>
</evidence>
<reference evidence="2 3" key="1">
    <citation type="submission" date="2021-08" db="EMBL/GenBank/DDBJ databases">
        <title>Draft Genome Sequence of Phanerochaete sordida strain YK-624.</title>
        <authorList>
            <person name="Mori T."/>
            <person name="Dohra H."/>
            <person name="Suzuki T."/>
            <person name="Kawagishi H."/>
            <person name="Hirai H."/>
        </authorList>
    </citation>
    <scope>NUCLEOTIDE SEQUENCE [LARGE SCALE GENOMIC DNA]</scope>
    <source>
        <strain evidence="2 3">YK-624</strain>
    </source>
</reference>
<feature type="compositionally biased region" description="Polar residues" evidence="1">
    <location>
        <begin position="138"/>
        <end position="152"/>
    </location>
</feature>
<organism evidence="2 3">
    <name type="scientific">Phanerochaete sordida</name>
    <dbReference type="NCBI Taxonomy" id="48140"/>
    <lineage>
        <taxon>Eukaryota</taxon>
        <taxon>Fungi</taxon>
        <taxon>Dikarya</taxon>
        <taxon>Basidiomycota</taxon>
        <taxon>Agaricomycotina</taxon>
        <taxon>Agaricomycetes</taxon>
        <taxon>Polyporales</taxon>
        <taxon>Phanerochaetaceae</taxon>
        <taxon>Phanerochaete</taxon>
    </lineage>
</organism>
<protein>
    <submittedName>
        <fullName evidence="2">Uncharacterized protein</fullName>
    </submittedName>
</protein>
<gene>
    <name evidence="2" type="ORF">PsYK624_055850</name>
</gene>
<proteinExistence type="predicted"/>
<accession>A0A9P3LCE1</accession>
<feature type="compositionally biased region" description="Acidic residues" evidence="1">
    <location>
        <begin position="74"/>
        <end position="86"/>
    </location>
</feature>
<comment type="caution">
    <text evidence="2">The sequence shown here is derived from an EMBL/GenBank/DDBJ whole genome shotgun (WGS) entry which is preliminary data.</text>
</comment>
<keyword evidence="3" id="KW-1185">Reference proteome</keyword>
<feature type="compositionally biased region" description="Low complexity" evidence="1">
    <location>
        <begin position="128"/>
        <end position="137"/>
    </location>
</feature>
<dbReference type="EMBL" id="BPQB01000013">
    <property type="protein sequence ID" value="GJE89484.1"/>
    <property type="molecule type" value="Genomic_DNA"/>
</dbReference>
<dbReference type="OrthoDB" id="2802986at2759"/>